<evidence type="ECO:0000256" key="10">
    <source>
        <dbReference type="SAM" id="Coils"/>
    </source>
</evidence>
<dbReference type="PANTHER" id="PTHR47970">
    <property type="entry name" value="KINESIN-LIKE PROTEIN KIF11"/>
    <property type="match status" value="1"/>
</dbReference>
<keyword evidence="2" id="KW-0963">Cytoplasm</keyword>
<feature type="binding site" evidence="8">
    <location>
        <begin position="82"/>
        <end position="89"/>
    </location>
    <ligand>
        <name>ATP</name>
        <dbReference type="ChEBI" id="CHEBI:30616"/>
    </ligand>
</feature>
<dbReference type="GO" id="GO:0005524">
    <property type="term" value="F:ATP binding"/>
    <property type="evidence" value="ECO:0007669"/>
    <property type="project" value="UniProtKB-UniRule"/>
</dbReference>
<organism evidence="12 13">
    <name type="scientific">Mesocestoides corti</name>
    <name type="common">Flatworm</name>
    <dbReference type="NCBI Taxonomy" id="53468"/>
    <lineage>
        <taxon>Eukaryota</taxon>
        <taxon>Metazoa</taxon>
        <taxon>Spiralia</taxon>
        <taxon>Lophotrochozoa</taxon>
        <taxon>Platyhelminthes</taxon>
        <taxon>Cestoda</taxon>
        <taxon>Eucestoda</taxon>
        <taxon>Cyclophyllidea</taxon>
        <taxon>Mesocestoididae</taxon>
        <taxon>Mesocestoides</taxon>
    </lineage>
</organism>
<dbReference type="GO" id="GO:0005634">
    <property type="term" value="C:nucleus"/>
    <property type="evidence" value="ECO:0007669"/>
    <property type="project" value="TreeGrafter"/>
</dbReference>
<protein>
    <recommendedName>
        <fullName evidence="9">Kinesin-like protein</fullName>
    </recommendedName>
</protein>
<dbReference type="AlphaFoldDB" id="A0A158QUT6"/>
<dbReference type="GO" id="GO:0008574">
    <property type="term" value="F:plus-end-directed microtubule motor activity"/>
    <property type="evidence" value="ECO:0007669"/>
    <property type="project" value="TreeGrafter"/>
</dbReference>
<dbReference type="InterPro" id="IPR047149">
    <property type="entry name" value="KIF11-like"/>
</dbReference>
<dbReference type="InterPro" id="IPR036961">
    <property type="entry name" value="Kinesin_motor_dom_sf"/>
</dbReference>
<keyword evidence="6 8" id="KW-0505">Motor protein</keyword>
<evidence type="ECO:0000256" key="2">
    <source>
        <dbReference type="ARBA" id="ARBA00022490"/>
    </source>
</evidence>
<dbReference type="EMBL" id="UXSR01005287">
    <property type="protein sequence ID" value="VDD80724.1"/>
    <property type="molecule type" value="Genomic_DNA"/>
</dbReference>
<dbReference type="SMART" id="SM00129">
    <property type="entry name" value="KISc"/>
    <property type="match status" value="1"/>
</dbReference>
<evidence type="ECO:0000256" key="8">
    <source>
        <dbReference type="PROSITE-ProRule" id="PRU00283"/>
    </source>
</evidence>
<evidence type="ECO:0000259" key="11">
    <source>
        <dbReference type="PROSITE" id="PS50067"/>
    </source>
</evidence>
<dbReference type="STRING" id="53468.A0A158QUT6"/>
<dbReference type="PROSITE" id="PS00411">
    <property type="entry name" value="KINESIN_MOTOR_1"/>
    <property type="match status" value="1"/>
</dbReference>
<dbReference type="InterPro" id="IPR019821">
    <property type="entry name" value="Kinesin_motor_CS"/>
</dbReference>
<evidence type="ECO:0000256" key="6">
    <source>
        <dbReference type="ARBA" id="ARBA00023175"/>
    </source>
</evidence>
<dbReference type="PROSITE" id="PS50067">
    <property type="entry name" value="KINESIN_MOTOR_2"/>
    <property type="match status" value="1"/>
</dbReference>
<comment type="subcellular location">
    <subcellularLocation>
        <location evidence="1">Cytoplasm</location>
        <location evidence="1">Cytoskeleton</location>
    </subcellularLocation>
</comment>
<accession>A0A158QUT6</accession>
<dbReference type="InterPro" id="IPR001752">
    <property type="entry name" value="Kinesin_motor_dom"/>
</dbReference>
<evidence type="ECO:0000256" key="5">
    <source>
        <dbReference type="ARBA" id="ARBA00022840"/>
    </source>
</evidence>
<keyword evidence="4 8" id="KW-0547">Nucleotide-binding</keyword>
<keyword evidence="7" id="KW-0206">Cytoskeleton</keyword>
<keyword evidence="10" id="KW-0175">Coiled coil</keyword>
<evidence type="ECO:0000256" key="9">
    <source>
        <dbReference type="RuleBase" id="RU000394"/>
    </source>
</evidence>
<proteinExistence type="inferred from homology"/>
<dbReference type="Gene3D" id="3.40.850.10">
    <property type="entry name" value="Kinesin motor domain"/>
    <property type="match status" value="1"/>
</dbReference>
<keyword evidence="5 8" id="KW-0067">ATP-binding</keyword>
<keyword evidence="3 9" id="KW-0493">Microtubule</keyword>
<reference evidence="12 13" key="1">
    <citation type="submission" date="2018-10" db="EMBL/GenBank/DDBJ databases">
        <authorList>
            <consortium name="Pathogen Informatics"/>
        </authorList>
    </citation>
    <scope>NUCLEOTIDE SEQUENCE [LARGE SCALE GENOMIC DNA]</scope>
</reference>
<dbReference type="PRINTS" id="PR00380">
    <property type="entry name" value="KINESINHEAVY"/>
</dbReference>
<name>A0A158QUT6_MESCO</name>
<dbReference type="GO" id="GO:0090307">
    <property type="term" value="P:mitotic spindle assembly"/>
    <property type="evidence" value="ECO:0007669"/>
    <property type="project" value="TreeGrafter"/>
</dbReference>
<evidence type="ECO:0000256" key="3">
    <source>
        <dbReference type="ARBA" id="ARBA00022701"/>
    </source>
</evidence>
<sequence>MSLSNCVSVDEDGGSVEVSLIKNGIPESSKIFKFDSVYGPLYVYYDMVLRVSSTQRQLYEKTFSVIVQSVLLGFNGTIFAYGQTGTGKTFTIQGIKDDPELRGLIPNSFEHIFNHINNSKTTQYLVRVSYLEIYKEEVRDLLKENPTKSLEIKEKADRGVYVKDLSTVLTKNIKEIEKVINIGYSNRSVGYDRSLCHAYPLNPSFLFKCHQHERVELALARHIHCDNRKLRGTRVVIAFKHVLQVDGDGKSHIRVGKLNLVDLAGSERQSKTQSEGERLKEATKINLSLSTLGNVISALVDETCTHVPYRDSKLTRLLQNSLGGNSKTVMVANIGPSSYNYDETINTLRYASRAKNIKNVPKINEDPKDALLREYRGEIERLRQLLSSRNKVPIEVQDGKKDAEVENDAAEDDTSEDLAAARNAYLKQQLEKLAIEKERILNDKNMVAEEKTRLLEDLKTKDMHLKEEQVQTAKMEEKLRSLESKILGGDGRKAIEEKTREQEAELAHHRRKLAAHQKHEHKIRARVEAETDNVANLQEGFSSLRHEVDVYTAKLKKVFERIQNIKQEIQDAQNDHILERQDHERMQEQLTRELKLRHLIIENFVPPEDRKKLEERVFFDEQLGCWRLRPVTDNSGDKTDLKAVRGGTERGDEEGDVLINHTPCLPRSALGQRRPVCRYARLAARLGTNCRFRGENILDLDLDLPHRTTMDYEPPKLAPQIVAALEAALQDEEDLELDGSPSVFKIKPTSKKRKDKRYVCFDSNLALVVQRCCSLRASHTISKNQSNEMFEENRVSKNLVLQPNNPLQFLEVGRCRELASLRTFLAQTARPYWSRVIQGQFISPTARVNSNWFKQTEPPILIGVFTLGEDK</sequence>
<evidence type="ECO:0000256" key="7">
    <source>
        <dbReference type="ARBA" id="ARBA00023212"/>
    </source>
</evidence>
<dbReference type="OrthoDB" id="3176171at2759"/>
<comment type="similarity">
    <text evidence="8 9">Belongs to the TRAFAC class myosin-kinesin ATPase superfamily. Kinesin family.</text>
</comment>
<dbReference type="GO" id="GO:0005876">
    <property type="term" value="C:spindle microtubule"/>
    <property type="evidence" value="ECO:0007669"/>
    <property type="project" value="TreeGrafter"/>
</dbReference>
<dbReference type="SUPFAM" id="SSF52540">
    <property type="entry name" value="P-loop containing nucleoside triphosphate hydrolases"/>
    <property type="match status" value="1"/>
</dbReference>
<dbReference type="InterPro" id="IPR027417">
    <property type="entry name" value="P-loop_NTPase"/>
</dbReference>
<dbReference type="GO" id="GO:0051231">
    <property type="term" value="P:spindle elongation"/>
    <property type="evidence" value="ECO:0007669"/>
    <property type="project" value="TreeGrafter"/>
</dbReference>
<dbReference type="Proteomes" id="UP000267029">
    <property type="component" value="Unassembled WGS sequence"/>
</dbReference>
<feature type="coiled-coil region" evidence="10">
    <location>
        <begin position="548"/>
        <end position="589"/>
    </location>
</feature>
<dbReference type="GO" id="GO:0072686">
    <property type="term" value="C:mitotic spindle"/>
    <property type="evidence" value="ECO:0007669"/>
    <property type="project" value="TreeGrafter"/>
</dbReference>
<dbReference type="GO" id="GO:0007018">
    <property type="term" value="P:microtubule-based movement"/>
    <property type="evidence" value="ECO:0007669"/>
    <property type="project" value="InterPro"/>
</dbReference>
<dbReference type="GO" id="GO:0008017">
    <property type="term" value="F:microtubule binding"/>
    <property type="evidence" value="ECO:0007669"/>
    <property type="project" value="InterPro"/>
</dbReference>
<gene>
    <name evidence="12" type="ORF">MCOS_LOCUS6727</name>
</gene>
<feature type="domain" description="Kinesin motor" evidence="11">
    <location>
        <begin position="1"/>
        <end position="357"/>
    </location>
</feature>
<dbReference type="Pfam" id="PF00225">
    <property type="entry name" value="Kinesin"/>
    <property type="match status" value="2"/>
</dbReference>
<dbReference type="PANTHER" id="PTHR47970:SF34">
    <property type="entry name" value="KINESIN-LIKE PROTEIN KIF3C"/>
    <property type="match status" value="1"/>
</dbReference>
<feature type="coiled-coil region" evidence="10">
    <location>
        <begin position="423"/>
        <end position="512"/>
    </location>
</feature>
<keyword evidence="13" id="KW-1185">Reference proteome</keyword>
<evidence type="ECO:0000256" key="4">
    <source>
        <dbReference type="ARBA" id="ARBA00022741"/>
    </source>
</evidence>
<evidence type="ECO:0000313" key="13">
    <source>
        <dbReference type="Proteomes" id="UP000267029"/>
    </source>
</evidence>
<evidence type="ECO:0000256" key="1">
    <source>
        <dbReference type="ARBA" id="ARBA00004245"/>
    </source>
</evidence>
<evidence type="ECO:0000313" key="12">
    <source>
        <dbReference type="EMBL" id="VDD80724.1"/>
    </source>
</evidence>